<reference evidence="1" key="2">
    <citation type="journal article" date="2015" name="Fish Shellfish Immunol.">
        <title>Early steps in the European eel (Anguilla anguilla)-Vibrio vulnificus interaction in the gills: Role of the RtxA13 toxin.</title>
        <authorList>
            <person name="Callol A."/>
            <person name="Pajuelo D."/>
            <person name="Ebbesson L."/>
            <person name="Teles M."/>
            <person name="MacKenzie S."/>
            <person name="Amaro C."/>
        </authorList>
    </citation>
    <scope>NUCLEOTIDE SEQUENCE</scope>
</reference>
<organism evidence="1">
    <name type="scientific">Anguilla anguilla</name>
    <name type="common">European freshwater eel</name>
    <name type="synonym">Muraena anguilla</name>
    <dbReference type="NCBI Taxonomy" id="7936"/>
    <lineage>
        <taxon>Eukaryota</taxon>
        <taxon>Metazoa</taxon>
        <taxon>Chordata</taxon>
        <taxon>Craniata</taxon>
        <taxon>Vertebrata</taxon>
        <taxon>Euteleostomi</taxon>
        <taxon>Actinopterygii</taxon>
        <taxon>Neopterygii</taxon>
        <taxon>Teleostei</taxon>
        <taxon>Anguilliformes</taxon>
        <taxon>Anguillidae</taxon>
        <taxon>Anguilla</taxon>
    </lineage>
</organism>
<dbReference type="AlphaFoldDB" id="A0A0E9VLI5"/>
<evidence type="ECO:0000313" key="1">
    <source>
        <dbReference type="EMBL" id="JAH78093.1"/>
    </source>
</evidence>
<dbReference type="EMBL" id="GBXM01030484">
    <property type="protein sequence ID" value="JAH78093.1"/>
    <property type="molecule type" value="Transcribed_RNA"/>
</dbReference>
<name>A0A0E9VLI5_ANGAN</name>
<accession>A0A0E9VLI5</accession>
<proteinExistence type="predicted"/>
<reference evidence="1" key="1">
    <citation type="submission" date="2014-11" db="EMBL/GenBank/DDBJ databases">
        <authorList>
            <person name="Amaro Gonzalez C."/>
        </authorList>
    </citation>
    <scope>NUCLEOTIDE SEQUENCE</scope>
</reference>
<protein>
    <submittedName>
        <fullName evidence="1">Uncharacterized protein</fullName>
    </submittedName>
</protein>
<sequence>MQHNCSKQTSHHVNRFRFKTLYLLLDF</sequence>